<dbReference type="Proteomes" id="UP000008064">
    <property type="component" value="Unassembled WGS sequence"/>
</dbReference>
<sequence>MSTSHSTGFPITTYSVPGGANMLANEQLETPTSIYFTKQKNTTPMCIMPFLGKQAFAAQQSRLEYLLGTPDGKVSFGIFGTTLENELLEWADRRGKGIFGIRWEDLANKSVHAVMHQS</sequence>
<dbReference type="RefSeq" id="XP_007315380.1">
    <property type="nucleotide sequence ID" value="XM_007315318.1"/>
</dbReference>
<organism>
    <name type="scientific">Serpula lacrymans var. lacrymans (strain S7.9)</name>
    <name type="common">Dry rot fungus</name>
    <dbReference type="NCBI Taxonomy" id="578457"/>
    <lineage>
        <taxon>Eukaryota</taxon>
        <taxon>Fungi</taxon>
        <taxon>Dikarya</taxon>
        <taxon>Basidiomycota</taxon>
        <taxon>Agaricomycotina</taxon>
        <taxon>Agaricomycetes</taxon>
        <taxon>Agaricomycetidae</taxon>
        <taxon>Boletales</taxon>
        <taxon>Coniophorineae</taxon>
        <taxon>Serpulaceae</taxon>
        <taxon>Serpula</taxon>
    </lineage>
</organism>
<dbReference type="EMBL" id="GL945431">
    <property type="protein sequence ID" value="EGO27289.1"/>
    <property type="molecule type" value="Genomic_DNA"/>
</dbReference>
<name>F8NLY5_SERL9</name>
<dbReference type="KEGG" id="sla:SERLADRAFT_435055"/>
<dbReference type="HOGENOM" id="CLU_1939428_0_0_1"/>
<accession>F8NLY5</accession>
<proteinExistence type="predicted"/>
<evidence type="ECO:0000313" key="1">
    <source>
        <dbReference type="EMBL" id="EGO27289.1"/>
    </source>
</evidence>
<dbReference type="GeneID" id="18814496"/>
<dbReference type="AlphaFoldDB" id="F8NLY5"/>
<protein>
    <submittedName>
        <fullName evidence="1">Uncharacterized protein</fullName>
    </submittedName>
</protein>
<gene>
    <name evidence="1" type="ORF">SERLADRAFT_435055</name>
</gene>
<reference evidence="1" key="1">
    <citation type="submission" date="2011-04" db="EMBL/GenBank/DDBJ databases">
        <title>Evolution of plant cell wall degrading machinery underlies the functional diversity of forest fungi.</title>
        <authorList>
            <consortium name="US DOE Joint Genome Institute (JGI-PGF)"/>
            <person name="Eastwood D.C."/>
            <person name="Floudas D."/>
            <person name="Binder M."/>
            <person name="Majcherczyk A."/>
            <person name="Schneider P."/>
            <person name="Aerts A."/>
            <person name="Asiegbu F.O."/>
            <person name="Baker S.E."/>
            <person name="Barry K."/>
            <person name="Bendiksby M."/>
            <person name="Blumentritt M."/>
            <person name="Coutinho P.M."/>
            <person name="Cullen D."/>
            <person name="Cullen D."/>
            <person name="Gathman A."/>
            <person name="Goodell B."/>
            <person name="Henrissat B."/>
            <person name="Ihrmark K."/>
            <person name="Kauserud H."/>
            <person name="Kohler A."/>
            <person name="LaButti K."/>
            <person name="Lapidus A."/>
            <person name="Lavin J.L."/>
            <person name="Lee Y.-H."/>
            <person name="Lindquist E."/>
            <person name="Lilly W."/>
            <person name="Lucas S."/>
            <person name="Morin E."/>
            <person name="Murat C."/>
            <person name="Oguiza J.A."/>
            <person name="Park J."/>
            <person name="Pisabarro A.G."/>
            <person name="Riley R."/>
            <person name="Rosling A."/>
            <person name="Salamov A."/>
            <person name="Schmidt O."/>
            <person name="Schmutz J."/>
            <person name="Skrede I."/>
            <person name="Stenlid J."/>
            <person name="Wiebenga A."/>
            <person name="Xie X."/>
            <person name="Kues U."/>
            <person name="Hibbett D.S."/>
            <person name="Hoffmeister D."/>
            <person name="Hogberg N."/>
            <person name="Martin F."/>
            <person name="Grigoriev I.V."/>
            <person name="Watkinson S.C."/>
        </authorList>
    </citation>
    <scope>NUCLEOTIDE SEQUENCE</scope>
    <source>
        <strain evidence="1">S7.9</strain>
    </source>
</reference>